<dbReference type="EMBL" id="WAAT01000051">
    <property type="protein sequence ID" value="KAB1066817.1"/>
    <property type="molecule type" value="Genomic_DNA"/>
</dbReference>
<dbReference type="Proteomes" id="UP000441333">
    <property type="component" value="Unassembled WGS sequence"/>
</dbReference>
<keyword evidence="2" id="KW-0413">Isomerase</keyword>
<gene>
    <name evidence="2" type="ORF">F6U93_13255</name>
</gene>
<sequence length="298" mass="33829">MTDSKSPLPTSRNSDHFKDLNLSIFSKHLKFLDYNSMSEAVAEMGFNGIDLTLRPGGHVLPERVQDDLPKVTEAMKSFNLEPNMIVSNVKDANNPDHLKVLEVASNLGYKFYRPDLLTYTDDEAVLQVVEKAKTYLSSLEKLNEKFGITASYINLPGQFYGSSIWDLHQGLEGLSPKFIGSQYDITHASIEGGTNWEIGLKLIKPHINTLVIKDYIWTKKNGQWQFEYTPLGEGMIDFKKYFSLLKAYNINMPISIHTEYDLGGAESGGNPTIAHKDVFKRIKKDVTFLRQLWKEVNQ</sequence>
<reference evidence="2 3" key="1">
    <citation type="submission" date="2019-09" db="EMBL/GenBank/DDBJ databases">
        <authorList>
            <person name="Cao W.R."/>
        </authorList>
    </citation>
    <scope>NUCLEOTIDE SEQUENCE [LARGE SCALE GENOMIC DNA]</scope>
    <source>
        <strain evidence="2 3">B1N29</strain>
    </source>
</reference>
<proteinExistence type="predicted"/>
<evidence type="ECO:0000313" key="2">
    <source>
        <dbReference type="EMBL" id="KAB1066817.1"/>
    </source>
</evidence>
<evidence type="ECO:0000259" key="1">
    <source>
        <dbReference type="Pfam" id="PF01261"/>
    </source>
</evidence>
<dbReference type="Gene3D" id="3.20.20.150">
    <property type="entry name" value="Divalent-metal-dependent TIM barrel enzymes"/>
    <property type="match status" value="1"/>
</dbReference>
<evidence type="ECO:0000313" key="3">
    <source>
        <dbReference type="Proteomes" id="UP000441333"/>
    </source>
</evidence>
<dbReference type="InterPro" id="IPR013022">
    <property type="entry name" value="Xyl_isomerase-like_TIM-brl"/>
</dbReference>
<dbReference type="Pfam" id="PF01261">
    <property type="entry name" value="AP_endonuc_2"/>
    <property type="match status" value="1"/>
</dbReference>
<feature type="domain" description="Xylose isomerase-like TIM barrel" evidence="1">
    <location>
        <begin position="39"/>
        <end position="267"/>
    </location>
</feature>
<dbReference type="SUPFAM" id="SSF51658">
    <property type="entry name" value="Xylose isomerase-like"/>
    <property type="match status" value="1"/>
</dbReference>
<comment type="caution">
    <text evidence="2">The sequence shown here is derived from an EMBL/GenBank/DDBJ whole genome shotgun (WGS) entry which is preliminary data.</text>
</comment>
<organism evidence="2 3">
    <name type="scientific">Pseudotamlana haliotis</name>
    <dbReference type="NCBI Taxonomy" id="2614804"/>
    <lineage>
        <taxon>Bacteria</taxon>
        <taxon>Pseudomonadati</taxon>
        <taxon>Bacteroidota</taxon>
        <taxon>Flavobacteriia</taxon>
        <taxon>Flavobacteriales</taxon>
        <taxon>Flavobacteriaceae</taxon>
        <taxon>Pseudotamlana</taxon>
    </lineage>
</organism>
<protein>
    <submittedName>
        <fullName evidence="2">Sugar phosphate isomerase/epimerase</fullName>
    </submittedName>
</protein>
<keyword evidence="3" id="KW-1185">Reference proteome</keyword>
<name>A0A6N6MDA5_9FLAO</name>
<dbReference type="GO" id="GO:0016853">
    <property type="term" value="F:isomerase activity"/>
    <property type="evidence" value="ECO:0007669"/>
    <property type="project" value="UniProtKB-KW"/>
</dbReference>
<accession>A0A6N6MDA5</accession>
<dbReference type="InterPro" id="IPR036237">
    <property type="entry name" value="Xyl_isomerase-like_sf"/>
</dbReference>
<dbReference type="AlphaFoldDB" id="A0A6N6MDA5"/>
<dbReference type="RefSeq" id="WP_150940629.1">
    <property type="nucleotide sequence ID" value="NZ_WAAT01000051.1"/>
</dbReference>